<dbReference type="PATRIC" id="fig|45067.4.peg.859"/>
<dbReference type="STRING" id="45067.Llan_0828"/>
<keyword evidence="3" id="KW-1185">Reference proteome</keyword>
<comment type="caution">
    <text evidence="2">The sequence shown here is derived from an EMBL/GenBank/DDBJ whole genome shotgun (WGS) entry which is preliminary data.</text>
</comment>
<sequence>MKTAIALLLSCAFSSLTIAATPSIIGTWSGKSDLINWEGKHETVDYQLKFTEMKNNYVTGVASWKAEEGKKYSVGKEHHGAANEKFIGTYDEKSNTYFLVETTEHSFLKVKPQANGEIHVIYLESGERAVVFNGVLKKQ</sequence>
<evidence type="ECO:0000256" key="1">
    <source>
        <dbReference type="SAM" id="SignalP"/>
    </source>
</evidence>
<dbReference type="RefSeq" id="WP_028373372.1">
    <property type="nucleotide sequence ID" value="NZ_CAAAJD010000014.1"/>
</dbReference>
<dbReference type="EMBL" id="LNYI01000014">
    <property type="protein sequence ID" value="KTD23457.1"/>
    <property type="molecule type" value="Genomic_DNA"/>
</dbReference>
<name>A0A0W0VTR3_9GAMM</name>
<gene>
    <name evidence="2" type="ORF">Llan_0828</name>
</gene>
<proteinExistence type="predicted"/>
<evidence type="ECO:0000313" key="2">
    <source>
        <dbReference type="EMBL" id="KTD23457.1"/>
    </source>
</evidence>
<protein>
    <recommendedName>
        <fullName evidence="4">Lipocalin-like domain-containing protein</fullName>
    </recommendedName>
</protein>
<feature type="signal peptide" evidence="1">
    <location>
        <begin position="1"/>
        <end position="19"/>
    </location>
</feature>
<dbReference type="AlphaFoldDB" id="A0A0W0VTR3"/>
<reference evidence="2 3" key="1">
    <citation type="submission" date="2015-11" db="EMBL/GenBank/DDBJ databases">
        <title>Genomic analysis of 38 Legionella species identifies large and diverse effector repertoires.</title>
        <authorList>
            <person name="Burstein D."/>
            <person name="Amaro F."/>
            <person name="Zusman T."/>
            <person name="Lifshitz Z."/>
            <person name="Cohen O."/>
            <person name="Gilbert J.A."/>
            <person name="Pupko T."/>
            <person name="Shuman H.A."/>
            <person name="Segal G."/>
        </authorList>
    </citation>
    <scope>NUCLEOTIDE SEQUENCE [LARGE SCALE GENOMIC DNA]</scope>
    <source>
        <strain evidence="2 3">ATCC 49751</strain>
    </source>
</reference>
<dbReference type="Proteomes" id="UP000054869">
    <property type="component" value="Unassembled WGS sequence"/>
</dbReference>
<evidence type="ECO:0008006" key="4">
    <source>
        <dbReference type="Google" id="ProtNLM"/>
    </source>
</evidence>
<keyword evidence="1" id="KW-0732">Signal</keyword>
<accession>A0A0W0VTR3</accession>
<organism evidence="2 3">
    <name type="scientific">Legionella lansingensis</name>
    <dbReference type="NCBI Taxonomy" id="45067"/>
    <lineage>
        <taxon>Bacteria</taxon>
        <taxon>Pseudomonadati</taxon>
        <taxon>Pseudomonadota</taxon>
        <taxon>Gammaproteobacteria</taxon>
        <taxon>Legionellales</taxon>
        <taxon>Legionellaceae</taxon>
        <taxon>Legionella</taxon>
    </lineage>
</organism>
<evidence type="ECO:0000313" key="3">
    <source>
        <dbReference type="Proteomes" id="UP000054869"/>
    </source>
</evidence>
<feature type="chain" id="PRO_5006915080" description="Lipocalin-like domain-containing protein" evidence="1">
    <location>
        <begin position="20"/>
        <end position="139"/>
    </location>
</feature>